<feature type="signal peptide" evidence="7">
    <location>
        <begin position="1"/>
        <end position="21"/>
    </location>
</feature>
<evidence type="ECO:0000259" key="11">
    <source>
        <dbReference type="Pfam" id="PF25019"/>
    </source>
</evidence>
<evidence type="ECO:0000259" key="10">
    <source>
        <dbReference type="Pfam" id="PF23559"/>
    </source>
</evidence>
<dbReference type="SUPFAM" id="SSF52058">
    <property type="entry name" value="L domain-like"/>
    <property type="match status" value="2"/>
</dbReference>
<evidence type="ECO:0000313" key="12">
    <source>
        <dbReference type="EMBL" id="CAK9168110.1"/>
    </source>
</evidence>
<name>A0ABC8TF94_9AQUA</name>
<keyword evidence="4" id="KW-0547">Nucleotide-binding</keyword>
<dbReference type="InterPro" id="IPR041118">
    <property type="entry name" value="Rx_N"/>
</dbReference>
<dbReference type="SUPFAM" id="SSF52047">
    <property type="entry name" value="RNI-like"/>
    <property type="match status" value="1"/>
</dbReference>
<dbReference type="PANTHER" id="PTHR36766:SF51">
    <property type="entry name" value="DISEASE RESISTANCE RPP13-LIKE PROTEIN 1"/>
    <property type="match status" value="1"/>
</dbReference>
<keyword evidence="13" id="KW-1185">Reference proteome</keyword>
<dbReference type="Gene3D" id="1.10.10.10">
    <property type="entry name" value="Winged helix-like DNA-binding domain superfamily/Winged helix DNA-binding domain"/>
    <property type="match status" value="1"/>
</dbReference>
<dbReference type="EMBL" id="CAUOFW020005007">
    <property type="protein sequence ID" value="CAK9168110.1"/>
    <property type="molecule type" value="Genomic_DNA"/>
</dbReference>
<proteinExistence type="inferred from homology"/>
<dbReference type="Gene3D" id="1.20.5.4130">
    <property type="match status" value="1"/>
</dbReference>
<dbReference type="Gene3D" id="3.40.50.300">
    <property type="entry name" value="P-loop containing nucleotide triphosphate hydrolases"/>
    <property type="match status" value="1"/>
</dbReference>
<evidence type="ECO:0000256" key="6">
    <source>
        <dbReference type="ARBA" id="ARBA00022840"/>
    </source>
</evidence>
<dbReference type="InterPro" id="IPR027417">
    <property type="entry name" value="P-loop_NTPase"/>
</dbReference>
<evidence type="ECO:0000256" key="1">
    <source>
        <dbReference type="ARBA" id="ARBA00008894"/>
    </source>
</evidence>
<feature type="domain" description="R13L1/DRL21-like LRR repeat region" evidence="11">
    <location>
        <begin position="701"/>
        <end position="828"/>
    </location>
</feature>
<dbReference type="Pfam" id="PF00931">
    <property type="entry name" value="NB-ARC"/>
    <property type="match status" value="1"/>
</dbReference>
<dbReference type="InterPro" id="IPR002182">
    <property type="entry name" value="NB-ARC"/>
</dbReference>
<evidence type="ECO:0000256" key="7">
    <source>
        <dbReference type="SAM" id="SignalP"/>
    </source>
</evidence>
<feature type="domain" description="Disease resistance N-terminal" evidence="9">
    <location>
        <begin position="8"/>
        <end position="97"/>
    </location>
</feature>
<feature type="domain" description="Disease resistance protein winged helix" evidence="10">
    <location>
        <begin position="438"/>
        <end position="506"/>
    </location>
</feature>
<feature type="chain" id="PRO_5044747092" description="Disease resistance RPP13-like protein 1" evidence="7">
    <location>
        <begin position="22"/>
        <end position="1395"/>
    </location>
</feature>
<evidence type="ECO:0000256" key="5">
    <source>
        <dbReference type="ARBA" id="ARBA00022821"/>
    </source>
</evidence>
<dbReference type="Proteomes" id="UP001642360">
    <property type="component" value="Unassembled WGS sequence"/>
</dbReference>
<dbReference type="InterPro" id="IPR056789">
    <property type="entry name" value="LRR_R13L1-DRL21"/>
</dbReference>
<dbReference type="InterPro" id="IPR058922">
    <property type="entry name" value="WHD_DRP"/>
</dbReference>
<evidence type="ECO:0000256" key="2">
    <source>
        <dbReference type="ARBA" id="ARBA00022614"/>
    </source>
</evidence>
<comment type="caution">
    <text evidence="12">The sequence shown here is derived from an EMBL/GenBank/DDBJ whole genome shotgun (WGS) entry which is preliminary data.</text>
</comment>
<evidence type="ECO:0000259" key="9">
    <source>
        <dbReference type="Pfam" id="PF18052"/>
    </source>
</evidence>
<reference evidence="12 13" key="1">
    <citation type="submission" date="2024-02" db="EMBL/GenBank/DDBJ databases">
        <authorList>
            <person name="Vignale AGUSTIN F."/>
            <person name="Sosa J E."/>
            <person name="Modenutti C."/>
        </authorList>
    </citation>
    <scope>NUCLEOTIDE SEQUENCE [LARGE SCALE GENOMIC DNA]</scope>
</reference>
<organism evidence="12 13">
    <name type="scientific">Ilex paraguariensis</name>
    <name type="common">yerba mate</name>
    <dbReference type="NCBI Taxonomy" id="185542"/>
    <lineage>
        <taxon>Eukaryota</taxon>
        <taxon>Viridiplantae</taxon>
        <taxon>Streptophyta</taxon>
        <taxon>Embryophyta</taxon>
        <taxon>Tracheophyta</taxon>
        <taxon>Spermatophyta</taxon>
        <taxon>Magnoliopsida</taxon>
        <taxon>eudicotyledons</taxon>
        <taxon>Gunneridae</taxon>
        <taxon>Pentapetalae</taxon>
        <taxon>asterids</taxon>
        <taxon>campanulids</taxon>
        <taxon>Aquifoliales</taxon>
        <taxon>Aquifoliaceae</taxon>
        <taxon>Ilex</taxon>
    </lineage>
</organism>
<dbReference type="SUPFAM" id="SSF52540">
    <property type="entry name" value="P-loop containing nucleoside triphosphate hydrolases"/>
    <property type="match status" value="1"/>
</dbReference>
<keyword evidence="3" id="KW-0677">Repeat</keyword>
<evidence type="ECO:0008006" key="14">
    <source>
        <dbReference type="Google" id="ProtNLM"/>
    </source>
</evidence>
<evidence type="ECO:0000256" key="3">
    <source>
        <dbReference type="ARBA" id="ARBA00022737"/>
    </source>
</evidence>
<comment type="similarity">
    <text evidence="1">Belongs to the disease resistance NB-LRR family.</text>
</comment>
<sequence>MAIAEVFLGAFLAVLFERLASRELLSFARSVGIHTQVIKLRKVLMTIKAVLNDAETKQISDETVNMWLEDLRVLAYDVDDLVDEIATEASAHQLKSETEAAAAATSKVKVLNFLPPSFTDFPRSVELKFKFGPKIEEITSRLQEMAQLRDDLGLREVESSTRRERLPTTSLVVESHVYGREKEKQDILELVLKDEACNDEARVIPIVGMGGVGKTTLAQLVYNDDKVKDFFDTKAWVCVSEEFDVFMITKIIHEAVTKERHDFNDLNMLQVSLKEKLSGLKFLIVLDDVWNENYEKWDLLRAPFRVGLPGSKIIVTTRHERVACIMGSVPAYPLNVLAEESCLPLLAQHALDKTNFDDHPNLEAIGKEIVKKCGFLPLAMKTLGGLLHNIHSPNEWKTILNSKIWELSEHQSGILPALRLSYHHLPSHLKQMFTYCAIFPKDYVFDKDELVLLWMAEGFLQQPTVMKTMEELGGKYFDELLSRSFFQCSGGTKSNFVMHDLLNDLAQFVAGEICFRLDNNMESNEHCKISQKARHSSFIRRRYEVLKRFKEFHELERLRTFLPLPLRKVIGFECYLNNSVLVNLLPKLRCLRVLSLSGYEISELPNSIGDLKHLRYLNLSETLIKWLPESVSTLYNLQTLSLKGCRTLCKLPANIGNLVNLRHLDIRDTPKLEEMPSGIGRLKCLQTLPKILVGKKSGFGLGELDSLLLSNGMLSIAGLENVMDVKDAEEANLSCKQDINELEFKWNSDIEDSQNDGLQVSVLEMLRPHRELKSLKIEFYRGITFPNWIGDPSFSKIVYIILQGCTKCKFLPPLGQLPLLEVLSIDAMHAVKSVGAEFYCGGSTLEIPFPSLKMLRFQGMPEWEEWSFSYGVDFRGIFPNLHELTIRKCSKLVSVPRLRLLSLRLLKIQYCDEAVLKIFTELPSLTTLKIENVSGLTHLPMEFMNVLVSLKVLKIEKCAALVTLWQNEIAPENLSHLHVESCKNLERLAYDLKSLKFLNKVYIFDCPKLSVQSSDYLESIPNYIPRLEHLSLSNCSSLSSFPIDSPLSTLKSVSIKYCENLKWVKETVERSIMSGKFGISNWPNLRSLIVLIQEFGCSMNYYKINRSLSGNGLLTPNLRSLDISGFQNPFPSQSQSLVFLQSLTIRNCTSLESFPDQNLPPSLKSLVIDNCWELKPLSEWGLQRLSSLRRFTMRYVYPELLSFPDSCFLPSTLQYLCIDEFFNLKSLSNGLRNLTSLRQLEIYHCRKIESLSEELRNLTSLEHLEIINCPKIESLSEGFQSLTSLRSLKIEHCPKIESLSEGLQTLTSLWVLNINKCPKLKSLSEGFQKLTSLRNLKIVDCPELGSLPNKRILDTLLILDIRRCPLLEGRYSNEKGVDWPQIAHIPDVQILSRRW</sequence>
<dbReference type="GO" id="GO:0051607">
    <property type="term" value="P:defense response to virus"/>
    <property type="evidence" value="ECO:0007669"/>
    <property type="project" value="UniProtKB-ARBA"/>
</dbReference>
<dbReference type="GO" id="GO:0005524">
    <property type="term" value="F:ATP binding"/>
    <property type="evidence" value="ECO:0007669"/>
    <property type="project" value="UniProtKB-KW"/>
</dbReference>
<dbReference type="Pfam" id="PF23559">
    <property type="entry name" value="WHD_DRP"/>
    <property type="match status" value="1"/>
</dbReference>
<dbReference type="PRINTS" id="PR00364">
    <property type="entry name" value="DISEASERSIST"/>
</dbReference>
<gene>
    <name evidence="12" type="ORF">ILEXP_LOCUS37442</name>
</gene>
<evidence type="ECO:0000256" key="4">
    <source>
        <dbReference type="ARBA" id="ARBA00022741"/>
    </source>
</evidence>
<dbReference type="FunFam" id="3.40.50.300:FF:001091">
    <property type="entry name" value="Probable disease resistance protein At1g61300"/>
    <property type="match status" value="1"/>
</dbReference>
<dbReference type="PANTHER" id="PTHR36766">
    <property type="entry name" value="PLANT BROAD-SPECTRUM MILDEW RESISTANCE PROTEIN RPW8"/>
    <property type="match status" value="1"/>
</dbReference>
<evidence type="ECO:0000259" key="8">
    <source>
        <dbReference type="Pfam" id="PF00931"/>
    </source>
</evidence>
<protein>
    <recommendedName>
        <fullName evidence="14">Disease resistance RPP13-like protein 1</fullName>
    </recommendedName>
</protein>
<dbReference type="FunFam" id="1.10.10.10:FF:000322">
    <property type="entry name" value="Probable disease resistance protein At1g63360"/>
    <property type="match status" value="1"/>
</dbReference>
<keyword evidence="5" id="KW-0611">Plant defense</keyword>
<keyword evidence="7" id="KW-0732">Signal</keyword>
<dbReference type="InterPro" id="IPR036388">
    <property type="entry name" value="WH-like_DNA-bd_sf"/>
</dbReference>
<keyword evidence="6" id="KW-0067">ATP-binding</keyword>
<dbReference type="Gene3D" id="3.80.10.10">
    <property type="entry name" value="Ribonuclease Inhibitor"/>
    <property type="match status" value="4"/>
</dbReference>
<dbReference type="Pfam" id="PF18052">
    <property type="entry name" value="Rx_N"/>
    <property type="match status" value="1"/>
</dbReference>
<evidence type="ECO:0000313" key="13">
    <source>
        <dbReference type="Proteomes" id="UP001642360"/>
    </source>
</evidence>
<keyword evidence="2" id="KW-0433">Leucine-rich repeat</keyword>
<dbReference type="Pfam" id="PF25019">
    <property type="entry name" value="LRR_R13L1-DRL21"/>
    <property type="match status" value="1"/>
</dbReference>
<feature type="domain" description="NB-ARC" evidence="8">
    <location>
        <begin position="198"/>
        <end position="353"/>
    </location>
</feature>
<accession>A0ABC8TF94</accession>
<dbReference type="InterPro" id="IPR032675">
    <property type="entry name" value="LRR_dom_sf"/>
</dbReference>